<feature type="domain" description="Tail specific protease" evidence="11">
    <location>
        <begin position="858"/>
        <end position="1050"/>
    </location>
</feature>
<feature type="site" description="Transition state stabilizer; via amide nitrogen" evidence="9">
    <location>
        <position position="982"/>
    </location>
</feature>
<dbReference type="InterPro" id="IPR029414">
    <property type="entry name" value="Tricorn_PDZ"/>
</dbReference>
<evidence type="ECO:0000256" key="2">
    <source>
        <dbReference type="ARBA" id="ARBA00008524"/>
    </source>
</evidence>
<evidence type="ECO:0000256" key="9">
    <source>
        <dbReference type="PIRSR" id="PIRSR036421-3"/>
    </source>
</evidence>
<dbReference type="GO" id="GO:0008236">
    <property type="term" value="F:serine-type peptidase activity"/>
    <property type="evidence" value="ECO:0007669"/>
    <property type="project" value="UniProtKB-UniRule"/>
</dbReference>
<dbReference type="AlphaFoldDB" id="A0A328VB38"/>
<dbReference type="Gene3D" id="2.120.10.60">
    <property type="entry name" value="Tricorn protease N-terminal domain"/>
    <property type="match status" value="1"/>
</dbReference>
<dbReference type="InterPro" id="IPR028204">
    <property type="entry name" value="Tricorn_C1"/>
</dbReference>
<dbReference type="InterPro" id="IPR005151">
    <property type="entry name" value="Tail-specific_protease"/>
</dbReference>
<dbReference type="CDD" id="cd07562">
    <property type="entry name" value="Peptidase_S41_TRI"/>
    <property type="match status" value="1"/>
</dbReference>
<dbReference type="Pfam" id="PF26550">
    <property type="entry name" value="Tricorn_2nd"/>
    <property type="match status" value="1"/>
</dbReference>
<dbReference type="PANTHER" id="PTHR43253:SF1">
    <property type="entry name" value="TRICORN PROTEASE HOMOLOG 2-RELATED"/>
    <property type="match status" value="1"/>
</dbReference>
<evidence type="ECO:0000256" key="3">
    <source>
        <dbReference type="ARBA" id="ARBA00022490"/>
    </source>
</evidence>
<dbReference type="CDD" id="cd10828">
    <property type="entry name" value="cpPDZ_Tricorn-protease"/>
    <property type="match status" value="1"/>
</dbReference>
<keyword evidence="6 7" id="KW-0720">Serine protease</keyword>
<dbReference type="Pfam" id="PF14684">
    <property type="entry name" value="Tricorn_C1"/>
    <property type="match status" value="1"/>
</dbReference>
<reference evidence="12 13" key="1">
    <citation type="submission" date="2016-08" db="EMBL/GenBank/DDBJ databases">
        <title>Analysis of Carbohydrate Active Enzymes in Thermogemmatispora T81 Reveals Carbohydrate Degradation Ability.</title>
        <authorList>
            <person name="Tomazini A."/>
            <person name="Lal S."/>
            <person name="Stott M."/>
            <person name="Henrissat B."/>
            <person name="Polikarpov I."/>
            <person name="Sparling R."/>
            <person name="Levin D.B."/>
        </authorList>
    </citation>
    <scope>NUCLEOTIDE SEQUENCE [LARGE SCALE GENOMIC DNA]</scope>
    <source>
        <strain evidence="12 13">T81</strain>
    </source>
</reference>
<keyword evidence="5 7" id="KW-0378">Hydrolase</keyword>
<proteinExistence type="inferred from homology"/>
<dbReference type="Proteomes" id="UP000248706">
    <property type="component" value="Unassembled WGS sequence"/>
</dbReference>
<protein>
    <recommendedName>
        <fullName evidence="7">Tricorn protease homolog</fullName>
        <ecNumber evidence="7">3.4.21.-</ecNumber>
    </recommendedName>
</protein>
<evidence type="ECO:0000313" key="13">
    <source>
        <dbReference type="Proteomes" id="UP000248706"/>
    </source>
</evidence>
<evidence type="ECO:0000256" key="10">
    <source>
        <dbReference type="SAM" id="MobiDB-lite"/>
    </source>
</evidence>
<evidence type="ECO:0000256" key="5">
    <source>
        <dbReference type="ARBA" id="ARBA00022801"/>
    </source>
</evidence>
<dbReference type="Pfam" id="PF26549">
    <property type="entry name" value="Tricorn_N"/>
    <property type="match status" value="1"/>
</dbReference>
<dbReference type="Gene3D" id="3.30.750.44">
    <property type="match status" value="1"/>
</dbReference>
<dbReference type="RefSeq" id="WP_112427171.1">
    <property type="nucleotide sequence ID" value="NZ_MCIF01000002.1"/>
</dbReference>
<gene>
    <name evidence="12" type="ORF">A4R35_05060</name>
</gene>
<dbReference type="OrthoDB" id="9812068at2"/>
<feature type="compositionally biased region" description="Polar residues" evidence="10">
    <location>
        <begin position="1105"/>
        <end position="1118"/>
    </location>
</feature>
<dbReference type="SUPFAM" id="SSF52096">
    <property type="entry name" value="ClpP/crotonase"/>
    <property type="match status" value="1"/>
</dbReference>
<dbReference type="InterPro" id="IPR012393">
    <property type="entry name" value="Tricorn_protease"/>
</dbReference>
<dbReference type="InterPro" id="IPR036034">
    <property type="entry name" value="PDZ_sf"/>
</dbReference>
<comment type="caution">
    <text evidence="12">The sequence shown here is derived from an EMBL/GenBank/DDBJ whole genome shotgun (WGS) entry which is preliminary data.</text>
</comment>
<feature type="region of interest" description="Disordered" evidence="10">
    <location>
        <begin position="507"/>
        <end position="565"/>
    </location>
</feature>
<comment type="similarity">
    <text evidence="2 7">Belongs to the peptidase S41B family.</text>
</comment>
<dbReference type="GO" id="GO:0005737">
    <property type="term" value="C:cytoplasm"/>
    <property type="evidence" value="ECO:0007669"/>
    <property type="project" value="UniProtKB-SubCell"/>
</dbReference>
<feature type="active site" description="Charge relay system" evidence="8">
    <location>
        <position position="758"/>
    </location>
</feature>
<keyword evidence="3 7" id="KW-0963">Cytoplasm</keyword>
<feature type="active site" description="Nucleophile" evidence="8">
    <location>
        <position position="981"/>
    </location>
</feature>
<sequence length="1124" mass="125899">MPSQGYVRFPTIYHDQIVFVAEDDLWLVSSEGGRAERLTAGMGAISHPHFSPDGTQLAFVGHEEGPSEVFLMPAAGGPARRLTYQAASCKVLGWTPTGDAILYASSAGQMSLHYEVIYAVSPAGGLARQLPYGAANEISFGPRGGIVLGRNIREAAYWKRYRGGTVGHLWCDRDGSGHFERLLRIDGNISSPCWVGERIYFLSDHEGISNVYSCTPEGEDLRRHTHHEDFYARNLASDGERLVYHAGADLYLFDPASNQTRRLEVLLPSQRTQRNRKFVSAAHYLDTYALHPQGHMVAVTTRGKAFSFGNWEGPVIQYGEPDGVRYRFLQWLNDGRRLVAVCDAIGREALVVFDPEDAAEPRLYAEIEFGRALTVDVSPVADEVAISNHRNELLVVDLVEGRARLLDRSPFGQIEHVAWSPDGRWLAYSFPSSAQQTAIKLCNLESGELALATRPVLHDVAPSFDPEGKFLYFLGYRIFNPVYDALQFDLNFPRGVKPYAIMLRRDQRSPFVPEPRAPQPNGREKEEKRAGPAGTGAEGTPRGDPKEEGEEENGEEGQRRPVPMTIDLEGITERVLPFPVPEGRYRKIRGMKGKVLFLSFPVEGALHSQTDGQTPPVRGHIECYDLENHKYEWLIDGVDDFELARDGRMLIYRSGQRLRVVKAGEKAPKGENGERANRETGWLDLGRVKVSVQPAAEWRQMFDEAWRLQREQFWDEDMSGIDWEAIHAQYAPLLERVASRSELSDLLWELQGELGTSHAYEMGGEYRHGPQYRQGFLGVDWLYDAEHERYRIARIVRGDPSDSRATSPLTSPGLNVAEGDAVLAINGQRVGPQRSPEELLVNQAHNEVQLTIESAATGEVRTITVKALASERHARYRDWVESNRRLVHQLSEGRVGYIHIPDMGAEGYAEFHRSYLNEYDRPALLIDVRWNGGGHVSPLLLEKLARRRLGYDFPRWGQPVPYPPESPRGPMVALTNEQAGSDGDIFSHCFKLMGLGPLIGKRTWGGVIGISPRHRLVDGTRTTQPEFAFWFKDVGWNVENYGTDPDIEVDIAPQDYASQRDPQLERAVAEALRLLESYPVLEPKPGERPRRSRPRLLVSSPPTEPGSSSQALPDSNVDTPAAAE</sequence>
<comment type="function">
    <text evidence="7">Degrades oligopeptides.</text>
</comment>
<dbReference type="Pfam" id="PF03572">
    <property type="entry name" value="Peptidase_S41"/>
    <property type="match status" value="1"/>
</dbReference>
<dbReference type="EMBL" id="MCIF01000002">
    <property type="protein sequence ID" value="RAQ94896.1"/>
    <property type="molecule type" value="Genomic_DNA"/>
</dbReference>
<feature type="region of interest" description="Disordered" evidence="10">
    <location>
        <begin position="1079"/>
        <end position="1124"/>
    </location>
</feature>
<evidence type="ECO:0000256" key="1">
    <source>
        <dbReference type="ARBA" id="ARBA00004496"/>
    </source>
</evidence>
<keyword evidence="4 7" id="KW-0645">Protease</keyword>
<feature type="active site" description="Charge relay system" evidence="8">
    <location>
        <position position="1039"/>
    </location>
</feature>
<keyword evidence="13" id="KW-1185">Reference proteome</keyword>
<dbReference type="SUPFAM" id="SSF50156">
    <property type="entry name" value="PDZ domain-like"/>
    <property type="match status" value="1"/>
</dbReference>
<dbReference type="InterPro" id="IPR029045">
    <property type="entry name" value="ClpP/crotonase-like_dom_sf"/>
</dbReference>
<dbReference type="PIRSF" id="PIRSF036421">
    <property type="entry name" value="Tricorn_protease"/>
    <property type="match status" value="1"/>
</dbReference>
<evidence type="ECO:0000256" key="4">
    <source>
        <dbReference type="ARBA" id="ARBA00022670"/>
    </source>
</evidence>
<dbReference type="PANTHER" id="PTHR43253">
    <property type="entry name" value="TRICORN PROTEASE HOMOLOG 2-RELATED"/>
    <property type="match status" value="1"/>
</dbReference>
<dbReference type="InterPro" id="IPR015943">
    <property type="entry name" value="WD40/YVTN_repeat-like_dom_sf"/>
</dbReference>
<evidence type="ECO:0000313" key="12">
    <source>
        <dbReference type="EMBL" id="RAQ94896.1"/>
    </source>
</evidence>
<evidence type="ECO:0000256" key="7">
    <source>
        <dbReference type="PIRNR" id="PIRNR036421"/>
    </source>
</evidence>
<evidence type="ECO:0000256" key="6">
    <source>
        <dbReference type="ARBA" id="ARBA00022825"/>
    </source>
</evidence>
<accession>A0A328VB38</accession>
<dbReference type="Pfam" id="PF14685">
    <property type="entry name" value="PDZ_Tricorn"/>
    <property type="match status" value="1"/>
</dbReference>
<dbReference type="Gene3D" id="2.30.42.10">
    <property type="match status" value="1"/>
</dbReference>
<dbReference type="SMART" id="SM00245">
    <property type="entry name" value="TSPc"/>
    <property type="match status" value="1"/>
</dbReference>
<dbReference type="Gene3D" id="3.90.226.10">
    <property type="entry name" value="2-enoyl-CoA Hydratase, Chain A, domain 1"/>
    <property type="match status" value="1"/>
</dbReference>
<comment type="subcellular location">
    <subcellularLocation>
        <location evidence="1 7">Cytoplasm</location>
    </subcellularLocation>
</comment>
<dbReference type="SUPFAM" id="SSF69322">
    <property type="entry name" value="Tricorn protease domain 2"/>
    <property type="match status" value="1"/>
</dbReference>
<organism evidence="12 13">
    <name type="scientific">Thermogemmatispora tikiterensis</name>
    <dbReference type="NCBI Taxonomy" id="1825093"/>
    <lineage>
        <taxon>Bacteria</taxon>
        <taxon>Bacillati</taxon>
        <taxon>Chloroflexota</taxon>
        <taxon>Ktedonobacteria</taxon>
        <taxon>Thermogemmatisporales</taxon>
        <taxon>Thermogemmatisporaceae</taxon>
        <taxon>Thermogemmatispora</taxon>
    </lineage>
</organism>
<dbReference type="Gene3D" id="2.130.10.10">
    <property type="entry name" value="YVTN repeat-like/Quinoprotein amine dehydrogenase"/>
    <property type="match status" value="1"/>
</dbReference>
<name>A0A328VB38_9CHLR</name>
<dbReference type="SUPFAM" id="SSF69304">
    <property type="entry name" value="Tricorn protease N-terminal domain"/>
    <property type="match status" value="1"/>
</dbReference>
<evidence type="ECO:0000259" key="11">
    <source>
        <dbReference type="SMART" id="SM00245"/>
    </source>
</evidence>
<evidence type="ECO:0000256" key="8">
    <source>
        <dbReference type="PIRSR" id="PIRSR036421-1"/>
    </source>
</evidence>
<dbReference type="EC" id="3.4.21.-" evidence="7"/>
<dbReference type="GO" id="GO:0006508">
    <property type="term" value="P:proteolysis"/>
    <property type="evidence" value="ECO:0007669"/>
    <property type="project" value="UniProtKB-UniRule"/>
</dbReference>